<protein>
    <submittedName>
        <fullName evidence="2">Uncharacterized protein</fullName>
    </submittedName>
</protein>
<dbReference type="GeneID" id="25733287"/>
<reference evidence="2 3" key="1">
    <citation type="journal article" date="2013" name="BMC Genomics">
        <title>Reconstruction of the lipid metabolism for the microalga Monoraphidium neglectum from its genome sequence reveals characteristics suitable for biofuel production.</title>
        <authorList>
            <person name="Bogen C."/>
            <person name="Al-Dilaimi A."/>
            <person name="Albersmeier A."/>
            <person name="Wichmann J."/>
            <person name="Grundmann M."/>
            <person name="Rupp O."/>
            <person name="Lauersen K.J."/>
            <person name="Blifernez-Klassen O."/>
            <person name="Kalinowski J."/>
            <person name="Goesmann A."/>
            <person name="Mussgnug J.H."/>
            <person name="Kruse O."/>
        </authorList>
    </citation>
    <scope>NUCLEOTIDE SEQUENCE [LARGE SCALE GENOMIC DNA]</scope>
    <source>
        <strain evidence="2 3">SAG 48.87</strain>
    </source>
</reference>
<keyword evidence="3" id="KW-1185">Reference proteome</keyword>
<dbReference type="EMBL" id="KK105704">
    <property type="protein sequence ID" value="KIY92355.1"/>
    <property type="molecule type" value="Genomic_DNA"/>
</dbReference>
<sequence length="105" mass="10283">QPRAEGAGGARRPPGAADVAAAPQLQAASRSGGAGCGGAGSSDEEEEQATREGYALRGPGQLGPRGGACFREGLGSVLQLAIPEMRALERAAQRRSSPGGGEGGA</sequence>
<proteinExistence type="predicted"/>
<dbReference type="Proteomes" id="UP000054498">
    <property type="component" value="Unassembled WGS sequence"/>
</dbReference>
<feature type="compositionally biased region" description="Low complexity" evidence="1">
    <location>
        <begin position="1"/>
        <end position="31"/>
    </location>
</feature>
<gene>
    <name evidence="2" type="ORF">MNEG_15609</name>
</gene>
<accession>A0A0D2MAG8</accession>
<name>A0A0D2MAG8_9CHLO</name>
<dbReference type="KEGG" id="mng:MNEG_15609"/>
<dbReference type="AlphaFoldDB" id="A0A0D2MAG8"/>
<feature type="non-terminal residue" evidence="2">
    <location>
        <position position="1"/>
    </location>
</feature>
<evidence type="ECO:0000256" key="1">
    <source>
        <dbReference type="SAM" id="MobiDB-lite"/>
    </source>
</evidence>
<organism evidence="2 3">
    <name type="scientific">Monoraphidium neglectum</name>
    <dbReference type="NCBI Taxonomy" id="145388"/>
    <lineage>
        <taxon>Eukaryota</taxon>
        <taxon>Viridiplantae</taxon>
        <taxon>Chlorophyta</taxon>
        <taxon>core chlorophytes</taxon>
        <taxon>Chlorophyceae</taxon>
        <taxon>CS clade</taxon>
        <taxon>Sphaeropleales</taxon>
        <taxon>Selenastraceae</taxon>
        <taxon>Monoraphidium</taxon>
    </lineage>
</organism>
<evidence type="ECO:0000313" key="3">
    <source>
        <dbReference type="Proteomes" id="UP000054498"/>
    </source>
</evidence>
<feature type="region of interest" description="Disordered" evidence="1">
    <location>
        <begin position="1"/>
        <end position="67"/>
    </location>
</feature>
<dbReference type="RefSeq" id="XP_013891375.1">
    <property type="nucleotide sequence ID" value="XM_014035921.1"/>
</dbReference>
<evidence type="ECO:0000313" key="2">
    <source>
        <dbReference type="EMBL" id="KIY92355.1"/>
    </source>
</evidence>